<keyword evidence="2" id="KW-0812">Transmembrane</keyword>
<organism evidence="3 4">
    <name type="scientific">Steinernema carpocapsae</name>
    <name type="common">Entomopathogenic nematode</name>
    <dbReference type="NCBI Taxonomy" id="34508"/>
    <lineage>
        <taxon>Eukaryota</taxon>
        <taxon>Metazoa</taxon>
        <taxon>Ecdysozoa</taxon>
        <taxon>Nematoda</taxon>
        <taxon>Chromadorea</taxon>
        <taxon>Rhabditida</taxon>
        <taxon>Tylenchina</taxon>
        <taxon>Panagrolaimomorpha</taxon>
        <taxon>Strongyloidoidea</taxon>
        <taxon>Steinernematidae</taxon>
        <taxon>Steinernema</taxon>
    </lineage>
</organism>
<sequence>MLRVCKQRKRQMWLCIRFRVIRVIVILFEAIVSFTTFNTTRCFRIIGTKMENTTKADEKNVAGAAKKAAAEAAGRTAAEAAEKNATEAAKKVAAEAAGRTAAEAAREQMRKSAEDAREVCVPQQREGKGPLQPQRGGDVGPLKSPVSAGICPSPVSAGNRASPTLVGNRASPVSAGGNFGGGHASTGFSKIGKSCFGRHARNLKALVEARVVLGVLSFARSVKARLRKKQQSVSEEASADDIEQRQRLDAIRHAAQRMQEEPEERNERLQYARENARVRRSLEDPNVLNERVENLQRMQIARRRTQQSETLCLARRVREVDAHNIGSLDVACRACGALHFACEVIHRNRGIFNDCCALGKVNLDDQMSKFREFPEYLRQLFMREHPDEREERVFHENIRQYNGKLGFVSVNAKNEHFLTADRMCTRSKESDVAI</sequence>
<proteinExistence type="predicted"/>
<feature type="compositionally biased region" description="Basic and acidic residues" evidence="1">
    <location>
        <begin position="104"/>
        <end position="118"/>
    </location>
</feature>
<evidence type="ECO:0000256" key="2">
    <source>
        <dbReference type="SAM" id="Phobius"/>
    </source>
</evidence>
<keyword evidence="4" id="KW-1185">Reference proteome</keyword>
<reference evidence="3 4" key="1">
    <citation type="journal article" date="2015" name="Genome Biol.">
        <title>Comparative genomics of Steinernema reveals deeply conserved gene regulatory networks.</title>
        <authorList>
            <person name="Dillman A.R."/>
            <person name="Macchietto M."/>
            <person name="Porter C.F."/>
            <person name="Rogers A."/>
            <person name="Williams B."/>
            <person name="Antoshechkin I."/>
            <person name="Lee M.M."/>
            <person name="Goodwin Z."/>
            <person name="Lu X."/>
            <person name="Lewis E.E."/>
            <person name="Goodrich-Blair H."/>
            <person name="Stock S.P."/>
            <person name="Adams B.J."/>
            <person name="Sternberg P.W."/>
            <person name="Mortazavi A."/>
        </authorList>
    </citation>
    <scope>NUCLEOTIDE SEQUENCE [LARGE SCALE GENOMIC DNA]</scope>
    <source>
        <strain evidence="3 4">ALL</strain>
    </source>
</reference>
<dbReference type="AlphaFoldDB" id="A0A4U5N0S7"/>
<evidence type="ECO:0000313" key="3">
    <source>
        <dbReference type="EMBL" id="TKR75804.1"/>
    </source>
</evidence>
<protein>
    <submittedName>
        <fullName evidence="3">Uncharacterized protein</fullName>
    </submittedName>
</protein>
<evidence type="ECO:0000256" key="1">
    <source>
        <dbReference type="SAM" id="MobiDB-lite"/>
    </source>
</evidence>
<feature type="transmembrane region" description="Helical" evidence="2">
    <location>
        <begin position="20"/>
        <end position="37"/>
    </location>
</feature>
<evidence type="ECO:0000313" key="4">
    <source>
        <dbReference type="Proteomes" id="UP000298663"/>
    </source>
</evidence>
<gene>
    <name evidence="3" type="ORF">L596_017046</name>
</gene>
<dbReference type="Proteomes" id="UP000298663">
    <property type="component" value="Unassembled WGS sequence"/>
</dbReference>
<dbReference type="STRING" id="34508.A0A4U5N0S7"/>
<comment type="caution">
    <text evidence="3">The sequence shown here is derived from an EMBL/GenBank/DDBJ whole genome shotgun (WGS) entry which is preliminary data.</text>
</comment>
<keyword evidence="2" id="KW-0472">Membrane</keyword>
<feature type="region of interest" description="Disordered" evidence="1">
    <location>
        <begin position="101"/>
        <end position="162"/>
    </location>
</feature>
<reference evidence="3 4" key="2">
    <citation type="journal article" date="2019" name="G3 (Bethesda)">
        <title>Hybrid Assembly of the Genome of the Entomopathogenic Nematode Steinernema carpocapsae Identifies the X-Chromosome.</title>
        <authorList>
            <person name="Serra L."/>
            <person name="Macchietto M."/>
            <person name="Macias-Munoz A."/>
            <person name="McGill C.J."/>
            <person name="Rodriguez I.M."/>
            <person name="Rodriguez B."/>
            <person name="Murad R."/>
            <person name="Mortazavi A."/>
        </authorList>
    </citation>
    <scope>NUCLEOTIDE SEQUENCE [LARGE SCALE GENOMIC DNA]</scope>
    <source>
        <strain evidence="3 4">ALL</strain>
    </source>
</reference>
<name>A0A4U5N0S7_STECR</name>
<dbReference type="EMBL" id="AZBU02000005">
    <property type="protein sequence ID" value="TKR75804.1"/>
    <property type="molecule type" value="Genomic_DNA"/>
</dbReference>
<keyword evidence="2" id="KW-1133">Transmembrane helix</keyword>
<accession>A0A4U5N0S7</accession>
<dbReference type="OrthoDB" id="5875387at2759"/>